<protein>
    <submittedName>
        <fullName evidence="1">OmpA family protein</fullName>
    </submittedName>
</protein>
<name>A0AC61RFQ5_9BACT</name>
<dbReference type="Proteomes" id="UP000306319">
    <property type="component" value="Unassembled WGS sequence"/>
</dbReference>
<comment type="caution">
    <text evidence="1">The sequence shown here is derived from an EMBL/GenBank/DDBJ whole genome shotgun (WGS) entry which is preliminary data.</text>
</comment>
<sequence>MKAKNLYYLMALCAGSFVMAPKANAQDAVVEDVVSVTEYSCDNTNRYFQSWRDNWFIQLGAGINQPFMERGVNGAKASGPIVNRKYMTTTYNVGVGHWFSPYMGLRLNGLAGSLHWNNPDGDKRAASGRAGAKHVNLNLEFMWDMCNSLAGVNPDRVVSVIPFIGLGGDYTWGLKDEVASNIVRGNSGKIRNTSWTLPVTAGFQLRFRLCKYVDFFAEARASFYGDNWNGCSYGRPIEANVAAVGGFNFNIGGRTWSSYNDCASMTQLADLNNQVNTLRAENLAAAQTISALESQLPCPEAEVVEQVIESAPLMTTVRFNIDSDKIMPTEEVNVYNMAQWLKANPDQKVVIVGYADKDTGTSDYNMALSKKRADAVADQLIKKYGIAPSRLIVKYDGSNVQPYNTNDWNRIVIFSQE</sequence>
<organism evidence="1 2">
    <name type="scientific">Lepagella muris</name>
    <dbReference type="NCBI Taxonomy" id="3032870"/>
    <lineage>
        <taxon>Bacteria</taxon>
        <taxon>Pseudomonadati</taxon>
        <taxon>Bacteroidota</taxon>
        <taxon>Bacteroidia</taxon>
        <taxon>Bacteroidales</taxon>
        <taxon>Muribaculaceae</taxon>
        <taxon>Lepagella</taxon>
    </lineage>
</organism>
<evidence type="ECO:0000313" key="2">
    <source>
        <dbReference type="Proteomes" id="UP000306319"/>
    </source>
</evidence>
<keyword evidence="2" id="KW-1185">Reference proteome</keyword>
<reference evidence="1" key="1">
    <citation type="submission" date="2019-04" db="EMBL/GenBank/DDBJ databases">
        <title>Microbes associate with the intestines of laboratory mice.</title>
        <authorList>
            <person name="Navarre W."/>
            <person name="Wong E."/>
            <person name="Huang K."/>
            <person name="Tropini C."/>
            <person name="Ng K."/>
            <person name="Yu B."/>
        </authorList>
    </citation>
    <scope>NUCLEOTIDE SEQUENCE</scope>
    <source>
        <strain evidence="1">NM04_E33</strain>
    </source>
</reference>
<dbReference type="EMBL" id="SRYB01000035">
    <property type="protein sequence ID" value="TGY76833.1"/>
    <property type="molecule type" value="Genomic_DNA"/>
</dbReference>
<gene>
    <name evidence="1" type="ORF">E5331_17150</name>
</gene>
<proteinExistence type="predicted"/>
<accession>A0AC61RFQ5</accession>
<evidence type="ECO:0000313" key="1">
    <source>
        <dbReference type="EMBL" id="TGY76833.1"/>
    </source>
</evidence>